<evidence type="ECO:0000313" key="3">
    <source>
        <dbReference type="Proteomes" id="UP000240572"/>
    </source>
</evidence>
<feature type="chain" id="PRO_5015165908" description="TolB-like protein" evidence="1">
    <location>
        <begin position="23"/>
        <end position="469"/>
    </location>
</feature>
<name>A0A2P8CT43_9BACT</name>
<accession>A0A2P8CT43</accession>
<comment type="caution">
    <text evidence="2">The sequence shown here is derived from an EMBL/GenBank/DDBJ whole genome shotgun (WGS) entry which is preliminary data.</text>
</comment>
<evidence type="ECO:0008006" key="4">
    <source>
        <dbReference type="Google" id="ProtNLM"/>
    </source>
</evidence>
<evidence type="ECO:0000313" key="2">
    <source>
        <dbReference type="EMBL" id="PSK88122.1"/>
    </source>
</evidence>
<dbReference type="Proteomes" id="UP000240572">
    <property type="component" value="Unassembled WGS sequence"/>
</dbReference>
<protein>
    <recommendedName>
        <fullName evidence="4">TolB-like protein</fullName>
    </recommendedName>
</protein>
<feature type="signal peptide" evidence="1">
    <location>
        <begin position="1"/>
        <end position="22"/>
    </location>
</feature>
<gene>
    <name evidence="2" type="ORF">B0I18_11516</name>
</gene>
<keyword evidence="1" id="KW-0732">Signal</keyword>
<dbReference type="EMBL" id="PYGD01000015">
    <property type="protein sequence ID" value="PSK88122.1"/>
    <property type="molecule type" value="Genomic_DNA"/>
</dbReference>
<evidence type="ECO:0000256" key="1">
    <source>
        <dbReference type="SAM" id="SignalP"/>
    </source>
</evidence>
<proteinExistence type="predicted"/>
<dbReference type="AlphaFoldDB" id="A0A2P8CT43"/>
<sequence>MQRLVLFLFALLVLSSCSRTQADSKRIFIAINPVDCVSCIKNMESLFKNSSIPPVTFVFEEKYRKDSSAIIQSMSLKEYGTVYAWSDSLFDLYSAYGISALSLVSSNGTILFNKPLKALTQEDVRMLQGDKKPVSDTFELPREVAQHAYEEMLTDGNRFYFCDVRKMKIDVVGLRDLKYQKTLSVEQQDVKAAFDLALGKGAYGSNKRALNSLHVPNQEVLQYYALSDSGLIAVAAYTCIAAINGTDTAVAGFYAVHKFGDGTTTTVFPDLPFLRKTFFQDKGNLISCEPAAYYYNGAYFAAIRKSDTAKSLSGKRFLAKLLPDHGRLRYQELFDYRMPDVYTNGNNAFPVFDGAYCMLPLANRIYSLSGKEVLELNGLTFKVSQDFFTPPDKYIVAFKVQNDNVTLIYHVQEKRQYHLFRYDLKKGQILFDKIIPSGRNKPVVDWNDNNYVYYRLGDHLLIRQHHANF</sequence>
<reference evidence="2 3" key="1">
    <citation type="submission" date="2018-03" db="EMBL/GenBank/DDBJ databases">
        <title>Genomic Encyclopedia of Type Strains, Phase III (KMG-III): the genomes of soil and plant-associated and newly described type strains.</title>
        <authorList>
            <person name="Whitman W."/>
        </authorList>
    </citation>
    <scope>NUCLEOTIDE SEQUENCE [LARGE SCALE GENOMIC DNA]</scope>
    <source>
        <strain evidence="2 3">CGMCC 1.12700</strain>
    </source>
</reference>
<dbReference type="PROSITE" id="PS51257">
    <property type="entry name" value="PROKAR_LIPOPROTEIN"/>
    <property type="match status" value="1"/>
</dbReference>
<keyword evidence="3" id="KW-1185">Reference proteome</keyword>
<organism evidence="2 3">
    <name type="scientific">Taibaiella chishuiensis</name>
    <dbReference type="NCBI Taxonomy" id="1434707"/>
    <lineage>
        <taxon>Bacteria</taxon>
        <taxon>Pseudomonadati</taxon>
        <taxon>Bacteroidota</taxon>
        <taxon>Chitinophagia</taxon>
        <taxon>Chitinophagales</taxon>
        <taxon>Chitinophagaceae</taxon>
        <taxon>Taibaiella</taxon>
    </lineage>
</organism>